<dbReference type="Pfam" id="PF04893">
    <property type="entry name" value="Yip1"/>
    <property type="match status" value="1"/>
</dbReference>
<evidence type="ECO:0000256" key="3">
    <source>
        <dbReference type="ARBA" id="ARBA00022989"/>
    </source>
</evidence>
<feature type="transmembrane region" description="Helical" evidence="5">
    <location>
        <begin position="189"/>
        <end position="208"/>
    </location>
</feature>
<comment type="subcellular location">
    <subcellularLocation>
        <location evidence="1">Membrane</location>
        <topology evidence="1">Multi-pass membrane protein</topology>
    </subcellularLocation>
</comment>
<evidence type="ECO:0000313" key="7">
    <source>
        <dbReference type="EMBL" id="SDD75814.1"/>
    </source>
</evidence>
<feature type="transmembrane region" description="Helical" evidence="5">
    <location>
        <begin position="126"/>
        <end position="153"/>
    </location>
</feature>
<reference evidence="7 8" key="1">
    <citation type="submission" date="2016-10" db="EMBL/GenBank/DDBJ databases">
        <authorList>
            <person name="de Groot N.N."/>
        </authorList>
    </citation>
    <scope>NUCLEOTIDE SEQUENCE [LARGE SCALE GENOMIC DNA]</scope>
    <source>
        <strain evidence="7 8">DSM 16957</strain>
    </source>
</reference>
<dbReference type="STRING" id="265719.SAMN04488509_106161"/>
<proteinExistence type="predicted"/>
<dbReference type="EMBL" id="FNAG01000006">
    <property type="protein sequence ID" value="SDD75814.1"/>
    <property type="molecule type" value="Genomic_DNA"/>
</dbReference>
<keyword evidence="3 5" id="KW-1133">Transmembrane helix</keyword>
<dbReference type="AlphaFoldDB" id="A0A1G6XC84"/>
<keyword evidence="4 5" id="KW-0472">Membrane</keyword>
<keyword evidence="8" id="KW-1185">Reference proteome</keyword>
<evidence type="ECO:0000256" key="5">
    <source>
        <dbReference type="SAM" id="Phobius"/>
    </source>
</evidence>
<evidence type="ECO:0000256" key="1">
    <source>
        <dbReference type="ARBA" id="ARBA00004141"/>
    </source>
</evidence>
<dbReference type="Proteomes" id="UP000199603">
    <property type="component" value="Unassembled WGS sequence"/>
</dbReference>
<evidence type="ECO:0000256" key="4">
    <source>
        <dbReference type="ARBA" id="ARBA00023136"/>
    </source>
</evidence>
<evidence type="ECO:0000259" key="6">
    <source>
        <dbReference type="Pfam" id="PF04893"/>
    </source>
</evidence>
<accession>A0A1G6XC84</accession>
<name>A0A1G6XC84_9GAMM</name>
<dbReference type="OrthoDB" id="6272224at2"/>
<feature type="transmembrane region" description="Helical" evidence="5">
    <location>
        <begin position="30"/>
        <end position="51"/>
    </location>
</feature>
<feature type="domain" description="Yip1" evidence="6">
    <location>
        <begin position="13"/>
        <end position="232"/>
    </location>
</feature>
<evidence type="ECO:0000256" key="2">
    <source>
        <dbReference type="ARBA" id="ARBA00022692"/>
    </source>
</evidence>
<keyword evidence="2 5" id="KW-0812">Transmembrane</keyword>
<evidence type="ECO:0000313" key="8">
    <source>
        <dbReference type="Proteomes" id="UP000199603"/>
    </source>
</evidence>
<dbReference type="InterPro" id="IPR006977">
    <property type="entry name" value="Yip1_dom"/>
</dbReference>
<organism evidence="7 8">
    <name type="scientific">Aquimonas voraii</name>
    <dbReference type="NCBI Taxonomy" id="265719"/>
    <lineage>
        <taxon>Bacteria</taxon>
        <taxon>Pseudomonadati</taxon>
        <taxon>Pseudomonadota</taxon>
        <taxon>Gammaproteobacteria</taxon>
        <taxon>Lysobacterales</taxon>
        <taxon>Lysobacteraceae</taxon>
        <taxon>Aquimonas</taxon>
    </lineage>
</organism>
<gene>
    <name evidence="7" type="ORF">SAMN04488509_106161</name>
</gene>
<protein>
    <submittedName>
        <fullName evidence="7">Yip1 domain-containing protein</fullName>
    </submittedName>
</protein>
<sequence length="238" mass="25378">MTASRNLPSALIDTYLAPSQAFAALRERPAWAWAALLLVALATVASTYTLFSGMTPEWIVEQQMAAQPDMPVDQEAAMRAQMQQFAPMTAHFAAGGSVVSLPIFALLFGLVYFAGERLLSRERNSFGRWFAASCFSMLPMVLSALGLIALVLVRGGGNLPMDLGNYASLNALVLGIPAGEDGHTLASSVNLFSFWSLFLVAVAARVWSGLGWGKALLLAALPSLLIYGPWLAIVLAKG</sequence>
<feature type="transmembrane region" description="Helical" evidence="5">
    <location>
        <begin position="215"/>
        <end position="236"/>
    </location>
</feature>
<dbReference type="RefSeq" id="WP_091242890.1">
    <property type="nucleotide sequence ID" value="NZ_FNAG01000006.1"/>
</dbReference>
<dbReference type="GO" id="GO:0016020">
    <property type="term" value="C:membrane"/>
    <property type="evidence" value="ECO:0007669"/>
    <property type="project" value="UniProtKB-SubCell"/>
</dbReference>
<feature type="transmembrane region" description="Helical" evidence="5">
    <location>
        <begin position="92"/>
        <end position="114"/>
    </location>
</feature>